<dbReference type="AlphaFoldDB" id="A0A0F9PWV2"/>
<name>A0A0F9PWV2_9ZZZZ</name>
<proteinExistence type="predicted"/>
<accession>A0A0F9PWV2</accession>
<protein>
    <submittedName>
        <fullName evidence="1">Uncharacterized protein</fullName>
    </submittedName>
</protein>
<evidence type="ECO:0000313" key="1">
    <source>
        <dbReference type="EMBL" id="KKN34694.1"/>
    </source>
</evidence>
<sequence length="299" mass="34135">MLKRWTESDLAYVRRYFGVLKTEDIADYLGKSVNAVNLIVQRKLGGRKVLRAQNDEAREVAVASGIKCAEPVSPNLRGQGVVMWTREKVLEGLQAVAKEFKMVPTSDEIYNPVKKGRFDWPPAIYIYKYFPTFPEAWLAAGVGPKRINLSSAKWTTREDAYLLDHAGNIRLVDIARHLRRSYPAVRGRLRFKNHLKARHNQGLLSAAVLSKHYDCPYHRVRDALIAGKIKGYRSPIRREWQVDLADIDEVALEILSGPKLKSYRNRPPDRGDYYERYGIRRTTVDGKTIRVEAVAKSGV</sequence>
<gene>
    <name evidence="1" type="ORF">LCGC14_0791210</name>
</gene>
<dbReference type="EMBL" id="LAZR01002090">
    <property type="protein sequence ID" value="KKN34694.1"/>
    <property type="molecule type" value="Genomic_DNA"/>
</dbReference>
<reference evidence="1" key="1">
    <citation type="journal article" date="2015" name="Nature">
        <title>Complex archaea that bridge the gap between prokaryotes and eukaryotes.</title>
        <authorList>
            <person name="Spang A."/>
            <person name="Saw J.H."/>
            <person name="Jorgensen S.L."/>
            <person name="Zaremba-Niedzwiedzka K."/>
            <person name="Martijn J."/>
            <person name="Lind A.E."/>
            <person name="van Eijk R."/>
            <person name="Schleper C."/>
            <person name="Guy L."/>
            <person name="Ettema T.J."/>
        </authorList>
    </citation>
    <scope>NUCLEOTIDE SEQUENCE</scope>
</reference>
<comment type="caution">
    <text evidence="1">The sequence shown here is derived from an EMBL/GenBank/DDBJ whole genome shotgun (WGS) entry which is preliminary data.</text>
</comment>
<organism evidence="1">
    <name type="scientific">marine sediment metagenome</name>
    <dbReference type="NCBI Taxonomy" id="412755"/>
    <lineage>
        <taxon>unclassified sequences</taxon>
        <taxon>metagenomes</taxon>
        <taxon>ecological metagenomes</taxon>
    </lineage>
</organism>